<evidence type="ECO:0000313" key="4">
    <source>
        <dbReference type="Proteomes" id="UP000789901"/>
    </source>
</evidence>
<dbReference type="Gene3D" id="3.40.50.150">
    <property type="entry name" value="Vaccinia Virus protein VP39"/>
    <property type="match status" value="1"/>
</dbReference>
<dbReference type="CDD" id="cd02440">
    <property type="entry name" value="AdoMet_MTases"/>
    <property type="match status" value="1"/>
</dbReference>
<dbReference type="SUPFAM" id="SSF53335">
    <property type="entry name" value="S-adenosyl-L-methionine-dependent methyltransferases"/>
    <property type="match status" value="1"/>
</dbReference>
<feature type="region of interest" description="Disordered" evidence="1">
    <location>
        <begin position="1"/>
        <end position="28"/>
    </location>
</feature>
<protein>
    <submittedName>
        <fullName evidence="3">41180_t:CDS:1</fullName>
    </submittedName>
</protein>
<name>A0ABM8W0E2_GIGMA</name>
<gene>
    <name evidence="3" type="ORF">GMARGA_LOCUS1805</name>
</gene>
<sequence>MGSKINKNQSNGLNSTSDNLSNEDTSKFEDGRKYHSVKNSTYFLPSDNEEADRLHLQHYILKNVWQSTFSAPVEHLLNQEGAKVLDAGTGAGSWLFEMATEYPKAKFIGIDIAPIQSSHTKPSNVEMIKGNILERLPFDDNTFDYVFQRTLYVGIPENKWPSVINEFVRVLKPDGYLELSEADFKSGTMGPATTKVTDAILGMFREHGLDPNVCYKLQNYFEEHKQLHDVHCEKKEKLDAKNAEELRKLSTENYITAMMTLKPKLASMMEVSYYEYDDLIKKMGEELINLESFNPQGNITKKFYNNIPAVKNLG</sequence>
<evidence type="ECO:0000259" key="2">
    <source>
        <dbReference type="Pfam" id="PF13847"/>
    </source>
</evidence>
<organism evidence="3 4">
    <name type="scientific">Gigaspora margarita</name>
    <dbReference type="NCBI Taxonomy" id="4874"/>
    <lineage>
        <taxon>Eukaryota</taxon>
        <taxon>Fungi</taxon>
        <taxon>Fungi incertae sedis</taxon>
        <taxon>Mucoromycota</taxon>
        <taxon>Glomeromycotina</taxon>
        <taxon>Glomeromycetes</taxon>
        <taxon>Diversisporales</taxon>
        <taxon>Gigasporaceae</taxon>
        <taxon>Gigaspora</taxon>
    </lineage>
</organism>
<evidence type="ECO:0000313" key="3">
    <source>
        <dbReference type="EMBL" id="CAG8492819.1"/>
    </source>
</evidence>
<feature type="compositionally biased region" description="Polar residues" evidence="1">
    <location>
        <begin position="1"/>
        <end position="23"/>
    </location>
</feature>
<keyword evidence="4" id="KW-1185">Reference proteome</keyword>
<proteinExistence type="predicted"/>
<dbReference type="InterPro" id="IPR029063">
    <property type="entry name" value="SAM-dependent_MTases_sf"/>
</dbReference>
<feature type="domain" description="Methyltransferase" evidence="2">
    <location>
        <begin position="80"/>
        <end position="183"/>
    </location>
</feature>
<dbReference type="EMBL" id="CAJVQB010000505">
    <property type="protein sequence ID" value="CAG8492819.1"/>
    <property type="molecule type" value="Genomic_DNA"/>
</dbReference>
<accession>A0ABM8W0E2</accession>
<dbReference type="PANTHER" id="PTHR43591:SF24">
    <property type="entry name" value="2-METHOXY-6-POLYPRENYL-1,4-BENZOQUINOL METHYLASE, MITOCHONDRIAL"/>
    <property type="match status" value="1"/>
</dbReference>
<dbReference type="Pfam" id="PF13847">
    <property type="entry name" value="Methyltransf_31"/>
    <property type="match status" value="1"/>
</dbReference>
<comment type="caution">
    <text evidence="3">The sequence shown here is derived from an EMBL/GenBank/DDBJ whole genome shotgun (WGS) entry which is preliminary data.</text>
</comment>
<dbReference type="Proteomes" id="UP000789901">
    <property type="component" value="Unassembled WGS sequence"/>
</dbReference>
<dbReference type="PANTHER" id="PTHR43591">
    <property type="entry name" value="METHYLTRANSFERASE"/>
    <property type="match status" value="1"/>
</dbReference>
<evidence type="ECO:0000256" key="1">
    <source>
        <dbReference type="SAM" id="MobiDB-lite"/>
    </source>
</evidence>
<dbReference type="InterPro" id="IPR025714">
    <property type="entry name" value="Methyltranfer_dom"/>
</dbReference>
<reference evidence="3 4" key="1">
    <citation type="submission" date="2021-06" db="EMBL/GenBank/DDBJ databases">
        <authorList>
            <person name="Kallberg Y."/>
            <person name="Tangrot J."/>
            <person name="Rosling A."/>
        </authorList>
    </citation>
    <scope>NUCLEOTIDE SEQUENCE [LARGE SCALE GENOMIC DNA]</scope>
    <source>
        <strain evidence="3 4">120-4 pot B 10/14</strain>
    </source>
</reference>